<dbReference type="OrthoDB" id="6434680at2759"/>
<gene>
    <name evidence="1" type="ORF">HOLleu_07931</name>
</gene>
<organism evidence="1 2">
    <name type="scientific">Holothuria leucospilota</name>
    <name type="common">Black long sea cucumber</name>
    <name type="synonym">Mertensiothuria leucospilota</name>
    <dbReference type="NCBI Taxonomy" id="206669"/>
    <lineage>
        <taxon>Eukaryota</taxon>
        <taxon>Metazoa</taxon>
        <taxon>Echinodermata</taxon>
        <taxon>Eleutherozoa</taxon>
        <taxon>Echinozoa</taxon>
        <taxon>Holothuroidea</taxon>
        <taxon>Aspidochirotacea</taxon>
        <taxon>Aspidochirotida</taxon>
        <taxon>Holothuriidae</taxon>
        <taxon>Holothuria</taxon>
    </lineage>
</organism>
<comment type="caution">
    <text evidence="1">The sequence shown here is derived from an EMBL/GenBank/DDBJ whole genome shotgun (WGS) entry which is preliminary data.</text>
</comment>
<reference evidence="1" key="1">
    <citation type="submission" date="2021-10" db="EMBL/GenBank/DDBJ databases">
        <title>Tropical sea cucumber genome reveals ecological adaptation and Cuvierian tubules defense mechanism.</title>
        <authorList>
            <person name="Chen T."/>
        </authorList>
    </citation>
    <scope>NUCLEOTIDE SEQUENCE</scope>
    <source>
        <strain evidence="1">Nanhai2018</strain>
        <tissue evidence="1">Muscle</tissue>
    </source>
</reference>
<dbReference type="PANTHER" id="PTHR47331">
    <property type="entry name" value="PHD-TYPE DOMAIN-CONTAINING PROTEIN"/>
    <property type="match status" value="1"/>
</dbReference>
<dbReference type="EMBL" id="JAIZAY010000003">
    <property type="protein sequence ID" value="KAJ8045014.1"/>
    <property type="molecule type" value="Genomic_DNA"/>
</dbReference>
<evidence type="ECO:0000313" key="2">
    <source>
        <dbReference type="Proteomes" id="UP001152320"/>
    </source>
</evidence>
<proteinExistence type="predicted"/>
<dbReference type="PANTHER" id="PTHR47331:SF4">
    <property type="entry name" value="PEPTIDASE S1 DOMAIN-CONTAINING PROTEIN"/>
    <property type="match status" value="1"/>
</dbReference>
<protein>
    <submittedName>
        <fullName evidence="1">Uncharacterized protein</fullName>
    </submittedName>
</protein>
<dbReference type="AlphaFoldDB" id="A0A9Q1HFY3"/>
<name>A0A9Q1HFY3_HOLLE</name>
<dbReference type="Proteomes" id="UP001152320">
    <property type="component" value="Chromosome 3"/>
</dbReference>
<accession>A0A9Q1HFY3</accession>
<keyword evidence="2" id="KW-1185">Reference proteome</keyword>
<sequence length="499" mass="56720">MQKPQLGINTFGGDCITFKKFMRQFKCRVEGLCSDDERIAYLEQYTLEEAHKIVVGFSYQDAEVGYPATMAELRRRHGDPEVMANSYIKKVMSWPTIRADYSQALDEFAVFLKECEAATRCVGGLGVLEFSENLKRILQKIPYFMHDKWRTVVQRLQKNGTIIGFCDFAEFKQNDPVYGRSNLTSDKKHRQDGKAKIAAGTNVEVMSHLAQRLEVSGRRSLLKTKTMGPPCGMPTRIVTGLMVGAIGGDGVEVNLPPVFAKFNLPVEEWHILTERDIEVWEYMKDIKLPKLSDIHGIDLLIGNNVPAANAPIEVKTGPLGSPYAKKTRLGWVAWRVKRDGAVVISSNFIQADNNLEDLFKQSLNYDFPGRSVDDRREWSWEDRQFMEIMDSSCKKVDGHYQVNLPLRDQDVKLPNNKHISVKGLTNLGTKMERQPKFAADYVAFMEDVVSKGYAERVPEGQPEKGKEWYIPHHGVYHPRKPEKIRVVFKCGLNAGNILK</sequence>
<evidence type="ECO:0000313" key="1">
    <source>
        <dbReference type="EMBL" id="KAJ8045014.1"/>
    </source>
</evidence>